<comment type="similarity">
    <text evidence="2">Belongs to the virb1 family.</text>
</comment>
<sequence length="656" mass="72900">MQVKTHALTLIATIFLVLYAPTALLARGLSEAMPLIRSENWSAAARAAGREGSIARDIVLWHQLRSGNGSAQEALAFLSRRHDWPGLALLRRRMEAQLSNTTAETVRAFFTTADPQTADGVLAYARALERSGARTKAETEIKRAWLDFAMREATQNIYLERYGKLLAPLHTQRLDSLLWQNHRVSAKRMLPLVSAADRAVAEARIGLQETINGVDGLINAVPAARQADPGLAYDRFVWRDGKRRQEDAIQLLLDQSTGAKALGNPASWLRRRRDFARQDLRDDNYERAYQLAAFHFATPDDGYGYADSEWIAGYVALRKLKDPELAVYHFDRFLGAVKSPISIGRGGYWLGQAYAALNDTDRAHAAFTMAAQYQTSFYGLLAAEALGRPFDPALRAPVQSTDWRNAPFMQSSVTQAALELLAVGELSLAERFLTHQVETLPVGQARQLGQMVVEMKQPHLAVMISKRAAQRGIELKGAYYPLHPVAQENLPMAKEMVLAIARRESEFDPSVSSHVGARGLMQLMPGTADLVAKDLGISDSHTTDRLISEWPYNARLGSQYLVDLAKTFDGNAVMMAAGYNAGPHRLPVWIERYGDPRDGIPDIVDWIEHIPFNETRNYVMRVAESLPVYRARLGKEPLPIPFSQELSGSTLKAFAP</sequence>
<dbReference type="InterPro" id="IPR008939">
    <property type="entry name" value="Lytic_TGlycosylase_superhlx_U"/>
</dbReference>
<keyword evidence="6" id="KW-1185">Reference proteome</keyword>
<organism evidence="5 6">
    <name type="scientific">Epibacterium ulvae</name>
    <dbReference type="NCBI Taxonomy" id="1156985"/>
    <lineage>
        <taxon>Bacteria</taxon>
        <taxon>Pseudomonadati</taxon>
        <taxon>Pseudomonadota</taxon>
        <taxon>Alphaproteobacteria</taxon>
        <taxon>Rhodobacterales</taxon>
        <taxon>Roseobacteraceae</taxon>
        <taxon>Epibacterium</taxon>
    </lineage>
</organism>
<dbReference type="GO" id="GO:0042597">
    <property type="term" value="C:periplasmic space"/>
    <property type="evidence" value="ECO:0007669"/>
    <property type="project" value="InterPro"/>
</dbReference>
<dbReference type="InterPro" id="IPR008258">
    <property type="entry name" value="Transglycosylase_SLT_dom_1"/>
</dbReference>
<comment type="similarity">
    <text evidence="1">Belongs to the transglycosylase Slt family.</text>
</comment>
<keyword evidence="3" id="KW-0732">Signal</keyword>
<dbReference type="SUPFAM" id="SSF48435">
    <property type="entry name" value="Bacterial muramidases"/>
    <property type="match status" value="1"/>
</dbReference>
<dbReference type="GO" id="GO:0008933">
    <property type="term" value="F:peptidoglycan lytic transglycosylase activity"/>
    <property type="evidence" value="ECO:0007669"/>
    <property type="project" value="InterPro"/>
</dbReference>
<dbReference type="SUPFAM" id="SSF53955">
    <property type="entry name" value="Lysozyme-like"/>
    <property type="match status" value="1"/>
</dbReference>
<dbReference type="STRING" id="1156985.SAMN04488118_10983"/>
<dbReference type="CDD" id="cd13401">
    <property type="entry name" value="Slt70-like"/>
    <property type="match status" value="1"/>
</dbReference>
<reference evidence="5 6" key="1">
    <citation type="submission" date="2016-10" db="EMBL/GenBank/DDBJ databases">
        <authorList>
            <person name="de Groot N.N."/>
        </authorList>
    </citation>
    <scope>NUCLEOTIDE SEQUENCE [LARGE SCALE GENOMIC DNA]</scope>
    <source>
        <strain evidence="5 6">U95</strain>
    </source>
</reference>
<dbReference type="Gene3D" id="1.10.530.10">
    <property type="match status" value="1"/>
</dbReference>
<dbReference type="EMBL" id="FMWG01000009">
    <property type="protein sequence ID" value="SCZ69528.1"/>
    <property type="molecule type" value="Genomic_DNA"/>
</dbReference>
<evidence type="ECO:0000259" key="4">
    <source>
        <dbReference type="Pfam" id="PF01464"/>
    </source>
</evidence>
<dbReference type="OrthoDB" id="9815002at2"/>
<evidence type="ECO:0000313" key="6">
    <source>
        <dbReference type="Proteomes" id="UP000198767"/>
    </source>
</evidence>
<dbReference type="InterPro" id="IPR000189">
    <property type="entry name" value="Transglyc_AS"/>
</dbReference>
<dbReference type="GO" id="GO:0004553">
    <property type="term" value="F:hydrolase activity, hydrolyzing O-glycosyl compounds"/>
    <property type="evidence" value="ECO:0007669"/>
    <property type="project" value="InterPro"/>
</dbReference>
<dbReference type="Gene3D" id="1.25.20.10">
    <property type="entry name" value="Bacterial muramidases"/>
    <property type="match status" value="1"/>
</dbReference>
<dbReference type="Proteomes" id="UP000198767">
    <property type="component" value="Unassembled WGS sequence"/>
</dbReference>
<dbReference type="PANTHER" id="PTHR37423:SF2">
    <property type="entry name" value="MEMBRANE-BOUND LYTIC MUREIN TRANSGLYCOSYLASE C"/>
    <property type="match status" value="1"/>
</dbReference>
<protein>
    <submittedName>
        <fullName evidence="5">Soluble lytic murein transglycosylase</fullName>
    </submittedName>
</protein>
<dbReference type="PANTHER" id="PTHR37423">
    <property type="entry name" value="SOLUBLE LYTIC MUREIN TRANSGLYCOSYLASE-RELATED"/>
    <property type="match status" value="1"/>
</dbReference>
<evidence type="ECO:0000313" key="5">
    <source>
        <dbReference type="EMBL" id="SCZ69528.1"/>
    </source>
</evidence>
<dbReference type="InterPro" id="IPR023346">
    <property type="entry name" value="Lysozyme-like_dom_sf"/>
</dbReference>
<gene>
    <name evidence="5" type="ORF">SAMN04488118_10983</name>
</gene>
<feature type="domain" description="Transglycosylase SLT" evidence="4">
    <location>
        <begin position="492"/>
        <end position="595"/>
    </location>
</feature>
<dbReference type="AlphaFoldDB" id="A0A1G5R6Q7"/>
<dbReference type="Pfam" id="PF01464">
    <property type="entry name" value="SLT"/>
    <property type="match status" value="1"/>
</dbReference>
<proteinExistence type="inferred from homology"/>
<evidence type="ECO:0000256" key="1">
    <source>
        <dbReference type="ARBA" id="ARBA00007734"/>
    </source>
</evidence>
<dbReference type="RefSeq" id="WP_090220022.1">
    <property type="nucleotide sequence ID" value="NZ_FMWG01000009.1"/>
</dbReference>
<accession>A0A1G5R6Q7</accession>
<dbReference type="GO" id="GO:0000270">
    <property type="term" value="P:peptidoglycan metabolic process"/>
    <property type="evidence" value="ECO:0007669"/>
    <property type="project" value="InterPro"/>
</dbReference>
<evidence type="ECO:0000256" key="2">
    <source>
        <dbReference type="ARBA" id="ARBA00009387"/>
    </source>
</evidence>
<dbReference type="PROSITE" id="PS00922">
    <property type="entry name" value="TRANSGLYCOSYLASE"/>
    <property type="match status" value="1"/>
</dbReference>
<dbReference type="GO" id="GO:0016020">
    <property type="term" value="C:membrane"/>
    <property type="evidence" value="ECO:0007669"/>
    <property type="project" value="InterPro"/>
</dbReference>
<name>A0A1G5R6Q7_9RHOB</name>
<evidence type="ECO:0000256" key="3">
    <source>
        <dbReference type="ARBA" id="ARBA00022729"/>
    </source>
</evidence>